<feature type="transmembrane region" description="Helical" evidence="6">
    <location>
        <begin position="78"/>
        <end position="100"/>
    </location>
</feature>
<accession>A0ABS8GCA0</accession>
<organism evidence="8 9">
    <name type="scientific">Fluctibacter halophilus</name>
    <dbReference type="NCBI Taxonomy" id="226011"/>
    <lineage>
        <taxon>Bacteria</taxon>
        <taxon>Pseudomonadati</taxon>
        <taxon>Pseudomonadota</taxon>
        <taxon>Gammaproteobacteria</taxon>
        <taxon>Alteromonadales</taxon>
        <taxon>Alteromonadaceae</taxon>
        <taxon>Fluctibacter</taxon>
    </lineage>
</organism>
<proteinExistence type="predicted"/>
<feature type="transmembrane region" description="Helical" evidence="6">
    <location>
        <begin position="211"/>
        <end position="233"/>
    </location>
</feature>
<dbReference type="InterPro" id="IPR020846">
    <property type="entry name" value="MFS_dom"/>
</dbReference>
<evidence type="ECO:0000256" key="1">
    <source>
        <dbReference type="ARBA" id="ARBA00004429"/>
    </source>
</evidence>
<keyword evidence="3 6" id="KW-0812">Transmembrane</keyword>
<keyword evidence="2" id="KW-1003">Cell membrane</keyword>
<sequence>MTKHTHINGPRLLLLLVSTYLIFAVLLNSVGSVILQSILSFDVSKPQASVLEGFKDIPIAVVSFLFAAYLPRWGYRRALVLAMVLVATACVAMPLLSSFWMTKVLFLTVGVSFALVKVSVYSLLSYVNTGADKHAANMNVLEGCFMLGVLAGYWLFGAFIDQHTPASLSWLNVYWVLALACGLNLIFILTSMPDIRTQQTSDNAEGGFVDMLKLATLPFVVTFVLCAFLYVLIEQGLGTWLPTFNNEVLGLPANISVQITSVFAACLAIGRLSAGAVLRWISWFPLLLVCLTVMAVLLLVVMPLLEPSQQVGSVKGWQDVPMAAFVLPAIGLFMAPIYPAINSVVLSALKQQQQAAMTGLIVIFSALGGTLGSIITGMIFEYADGHTAFLFMLLPMGLLGVLLVAFRRGVLREQSPSAAAVS</sequence>
<dbReference type="Proteomes" id="UP001520878">
    <property type="component" value="Unassembled WGS sequence"/>
</dbReference>
<feature type="domain" description="Major facilitator superfamily (MFS) profile" evidence="7">
    <location>
        <begin position="12"/>
        <end position="412"/>
    </location>
</feature>
<dbReference type="PANTHER" id="PTHR43702:SF11">
    <property type="entry name" value="L-FUCOSE-PROTON SYMPORTER"/>
    <property type="match status" value="1"/>
</dbReference>
<evidence type="ECO:0000256" key="4">
    <source>
        <dbReference type="ARBA" id="ARBA00022989"/>
    </source>
</evidence>
<dbReference type="InterPro" id="IPR011701">
    <property type="entry name" value="MFS"/>
</dbReference>
<feature type="transmembrane region" description="Helical" evidence="6">
    <location>
        <begin position="172"/>
        <end position="190"/>
    </location>
</feature>
<evidence type="ECO:0000259" key="7">
    <source>
        <dbReference type="PROSITE" id="PS50850"/>
    </source>
</evidence>
<keyword evidence="4 6" id="KW-1133">Transmembrane helix</keyword>
<keyword evidence="5 6" id="KW-0472">Membrane</keyword>
<feature type="transmembrane region" description="Helical" evidence="6">
    <location>
        <begin position="360"/>
        <end position="380"/>
    </location>
</feature>
<evidence type="ECO:0000256" key="2">
    <source>
        <dbReference type="ARBA" id="ARBA00022475"/>
    </source>
</evidence>
<dbReference type="RefSeq" id="WP_229162524.1">
    <property type="nucleotide sequence ID" value="NZ_JAJEWP010000007.1"/>
</dbReference>
<feature type="transmembrane region" description="Helical" evidence="6">
    <location>
        <begin position="284"/>
        <end position="305"/>
    </location>
</feature>
<protein>
    <submittedName>
        <fullName evidence="8">MFS transporter</fullName>
    </submittedName>
</protein>
<dbReference type="PROSITE" id="PS50850">
    <property type="entry name" value="MFS"/>
    <property type="match status" value="1"/>
</dbReference>
<dbReference type="Pfam" id="PF07690">
    <property type="entry name" value="MFS_1"/>
    <property type="match status" value="1"/>
</dbReference>
<feature type="transmembrane region" description="Helical" evidence="6">
    <location>
        <begin position="325"/>
        <end position="348"/>
    </location>
</feature>
<gene>
    <name evidence="8" type="ORF">LJ739_17400</name>
</gene>
<reference evidence="8 9" key="1">
    <citation type="submission" date="2021-10" db="EMBL/GenBank/DDBJ databases">
        <title>Draft genome of Aestuariibacter halophilus JC2043.</title>
        <authorList>
            <person name="Emsley S.A."/>
            <person name="Pfannmuller K.M."/>
            <person name="Ushijima B."/>
            <person name="Saw J.H."/>
            <person name="Videau P."/>
        </authorList>
    </citation>
    <scope>NUCLEOTIDE SEQUENCE [LARGE SCALE GENOMIC DNA]</scope>
    <source>
        <strain evidence="8 9">JC2043</strain>
    </source>
</reference>
<dbReference type="Gene3D" id="1.20.1250.20">
    <property type="entry name" value="MFS general substrate transporter like domains"/>
    <property type="match status" value="2"/>
</dbReference>
<name>A0ABS8GCA0_9ALTE</name>
<comment type="subcellular location">
    <subcellularLocation>
        <location evidence="1">Cell inner membrane</location>
        <topology evidence="1">Multi-pass membrane protein</topology>
    </subcellularLocation>
</comment>
<feature type="transmembrane region" description="Helical" evidence="6">
    <location>
        <begin position="386"/>
        <end position="406"/>
    </location>
</feature>
<dbReference type="SUPFAM" id="SSF103473">
    <property type="entry name" value="MFS general substrate transporter"/>
    <property type="match status" value="1"/>
</dbReference>
<evidence type="ECO:0000256" key="6">
    <source>
        <dbReference type="SAM" id="Phobius"/>
    </source>
</evidence>
<comment type="caution">
    <text evidence="8">The sequence shown here is derived from an EMBL/GenBank/DDBJ whole genome shotgun (WGS) entry which is preliminary data.</text>
</comment>
<evidence type="ECO:0000313" key="9">
    <source>
        <dbReference type="Proteomes" id="UP001520878"/>
    </source>
</evidence>
<keyword evidence="9" id="KW-1185">Reference proteome</keyword>
<feature type="transmembrane region" description="Helical" evidence="6">
    <location>
        <begin position="106"/>
        <end position="127"/>
    </location>
</feature>
<evidence type="ECO:0000256" key="3">
    <source>
        <dbReference type="ARBA" id="ARBA00022692"/>
    </source>
</evidence>
<feature type="transmembrane region" description="Helical" evidence="6">
    <location>
        <begin position="139"/>
        <end position="160"/>
    </location>
</feature>
<dbReference type="EMBL" id="JAJEWP010000007">
    <property type="protein sequence ID" value="MCC2618034.1"/>
    <property type="molecule type" value="Genomic_DNA"/>
</dbReference>
<evidence type="ECO:0000256" key="5">
    <source>
        <dbReference type="ARBA" id="ARBA00023136"/>
    </source>
</evidence>
<feature type="transmembrane region" description="Helical" evidence="6">
    <location>
        <begin position="253"/>
        <end position="272"/>
    </location>
</feature>
<dbReference type="PANTHER" id="PTHR43702">
    <property type="entry name" value="L-FUCOSE-PROTON SYMPORTER"/>
    <property type="match status" value="1"/>
</dbReference>
<feature type="transmembrane region" description="Helical" evidence="6">
    <location>
        <begin position="54"/>
        <end position="71"/>
    </location>
</feature>
<evidence type="ECO:0000313" key="8">
    <source>
        <dbReference type="EMBL" id="MCC2618034.1"/>
    </source>
</evidence>
<dbReference type="InterPro" id="IPR050375">
    <property type="entry name" value="MFS_TsgA-like"/>
</dbReference>
<dbReference type="InterPro" id="IPR036259">
    <property type="entry name" value="MFS_trans_sf"/>
</dbReference>
<feature type="transmembrane region" description="Helical" evidence="6">
    <location>
        <begin position="12"/>
        <end position="34"/>
    </location>
</feature>